<sequence>MGTDASPSNEQHTPVRPGVVLGPDGKPCKPCTAFRHWKPLKEKKTDGKSGSTTGTAAMMAALAGGATTTQETPNQEQEYRRPADCPPDVEELGRATWTFLHTTAAYYPEKPTPIQRANMLALLKSIPMLYACKPCGNDFGDDMSKNPAEKWVGSRERLSWWLCERHNEVNRKLGKKEWGCGIKEMDARWKDGPEDGRCE</sequence>
<dbReference type="Proteomes" id="UP000308600">
    <property type="component" value="Unassembled WGS sequence"/>
</dbReference>
<organism evidence="1 2">
    <name type="scientific">Pluteus cervinus</name>
    <dbReference type="NCBI Taxonomy" id="181527"/>
    <lineage>
        <taxon>Eukaryota</taxon>
        <taxon>Fungi</taxon>
        <taxon>Dikarya</taxon>
        <taxon>Basidiomycota</taxon>
        <taxon>Agaricomycotina</taxon>
        <taxon>Agaricomycetes</taxon>
        <taxon>Agaricomycetidae</taxon>
        <taxon>Agaricales</taxon>
        <taxon>Pluteineae</taxon>
        <taxon>Pluteaceae</taxon>
        <taxon>Pluteus</taxon>
    </lineage>
</organism>
<name>A0ACD3BBK5_9AGAR</name>
<evidence type="ECO:0000313" key="2">
    <source>
        <dbReference type="Proteomes" id="UP000308600"/>
    </source>
</evidence>
<dbReference type="EMBL" id="ML208265">
    <property type="protein sequence ID" value="TFK74957.1"/>
    <property type="molecule type" value="Genomic_DNA"/>
</dbReference>
<reference evidence="1 2" key="1">
    <citation type="journal article" date="2019" name="Nat. Ecol. Evol.">
        <title>Megaphylogeny resolves global patterns of mushroom evolution.</title>
        <authorList>
            <person name="Varga T."/>
            <person name="Krizsan K."/>
            <person name="Foldi C."/>
            <person name="Dima B."/>
            <person name="Sanchez-Garcia M."/>
            <person name="Sanchez-Ramirez S."/>
            <person name="Szollosi G.J."/>
            <person name="Szarkandi J.G."/>
            <person name="Papp V."/>
            <person name="Albert L."/>
            <person name="Andreopoulos W."/>
            <person name="Angelini C."/>
            <person name="Antonin V."/>
            <person name="Barry K.W."/>
            <person name="Bougher N.L."/>
            <person name="Buchanan P."/>
            <person name="Buyck B."/>
            <person name="Bense V."/>
            <person name="Catcheside P."/>
            <person name="Chovatia M."/>
            <person name="Cooper J."/>
            <person name="Damon W."/>
            <person name="Desjardin D."/>
            <person name="Finy P."/>
            <person name="Geml J."/>
            <person name="Haridas S."/>
            <person name="Hughes K."/>
            <person name="Justo A."/>
            <person name="Karasinski D."/>
            <person name="Kautmanova I."/>
            <person name="Kiss B."/>
            <person name="Kocsube S."/>
            <person name="Kotiranta H."/>
            <person name="LaButti K.M."/>
            <person name="Lechner B.E."/>
            <person name="Liimatainen K."/>
            <person name="Lipzen A."/>
            <person name="Lukacs Z."/>
            <person name="Mihaltcheva S."/>
            <person name="Morgado L.N."/>
            <person name="Niskanen T."/>
            <person name="Noordeloos M.E."/>
            <person name="Ohm R.A."/>
            <person name="Ortiz-Santana B."/>
            <person name="Ovrebo C."/>
            <person name="Racz N."/>
            <person name="Riley R."/>
            <person name="Savchenko A."/>
            <person name="Shiryaev A."/>
            <person name="Soop K."/>
            <person name="Spirin V."/>
            <person name="Szebenyi C."/>
            <person name="Tomsovsky M."/>
            <person name="Tulloss R.E."/>
            <person name="Uehling J."/>
            <person name="Grigoriev I.V."/>
            <person name="Vagvolgyi C."/>
            <person name="Papp T."/>
            <person name="Martin F.M."/>
            <person name="Miettinen O."/>
            <person name="Hibbett D.S."/>
            <person name="Nagy L.G."/>
        </authorList>
    </citation>
    <scope>NUCLEOTIDE SEQUENCE [LARGE SCALE GENOMIC DNA]</scope>
    <source>
        <strain evidence="1 2">NL-1719</strain>
    </source>
</reference>
<keyword evidence="2" id="KW-1185">Reference proteome</keyword>
<proteinExistence type="predicted"/>
<accession>A0ACD3BBK5</accession>
<gene>
    <name evidence="1" type="ORF">BDN72DRAFT_601451</name>
</gene>
<evidence type="ECO:0000313" key="1">
    <source>
        <dbReference type="EMBL" id="TFK74957.1"/>
    </source>
</evidence>
<protein>
    <submittedName>
        <fullName evidence="1">FAD-dependent thiol oxidase</fullName>
    </submittedName>
</protein>